<evidence type="ECO:0000256" key="1">
    <source>
        <dbReference type="SAM" id="Phobius"/>
    </source>
</evidence>
<keyword evidence="1" id="KW-0812">Transmembrane</keyword>
<comment type="caution">
    <text evidence="2">The sequence shown here is derived from an EMBL/GenBank/DDBJ whole genome shotgun (WGS) entry which is preliminary data.</text>
</comment>
<reference evidence="2 3" key="1">
    <citation type="journal article" date="2016" name="Front. Microbiol.">
        <title>Genomic Resource of Rice Seed Associated Bacteria.</title>
        <authorList>
            <person name="Midha S."/>
            <person name="Bansal K."/>
            <person name="Sharma S."/>
            <person name="Kumar N."/>
            <person name="Patil P.P."/>
            <person name="Chaudhry V."/>
            <person name="Patil P.B."/>
        </authorList>
    </citation>
    <scope>NUCLEOTIDE SEQUENCE [LARGE SCALE GENOMIC DNA]</scope>
    <source>
        <strain evidence="2 3">NS359</strain>
    </source>
</reference>
<feature type="transmembrane region" description="Helical" evidence="1">
    <location>
        <begin position="88"/>
        <end position="107"/>
    </location>
</feature>
<organism evidence="2 3">
    <name type="scientific">Curtobacterium oceanosedimentum</name>
    <dbReference type="NCBI Taxonomy" id="465820"/>
    <lineage>
        <taxon>Bacteria</taxon>
        <taxon>Bacillati</taxon>
        <taxon>Actinomycetota</taxon>
        <taxon>Actinomycetes</taxon>
        <taxon>Micrococcales</taxon>
        <taxon>Microbacteriaceae</taxon>
        <taxon>Curtobacterium</taxon>
    </lineage>
</organism>
<dbReference type="EMBL" id="LDRC01000038">
    <property type="protein sequence ID" value="KTR52080.1"/>
    <property type="molecule type" value="Genomic_DNA"/>
</dbReference>
<dbReference type="RefSeq" id="WP_058749606.1">
    <property type="nucleotide sequence ID" value="NZ_LDRC01000038.1"/>
</dbReference>
<evidence type="ECO:0000313" key="2">
    <source>
        <dbReference type="EMBL" id="KTR52080.1"/>
    </source>
</evidence>
<keyword evidence="1" id="KW-0472">Membrane</keyword>
<dbReference type="PATRIC" id="fig|465820.4.peg.1577"/>
<feature type="transmembrane region" description="Helical" evidence="1">
    <location>
        <begin position="58"/>
        <end position="82"/>
    </location>
</feature>
<gene>
    <name evidence="2" type="ORF">NS359_07440</name>
</gene>
<proteinExistence type="predicted"/>
<feature type="transmembrane region" description="Helical" evidence="1">
    <location>
        <begin position="6"/>
        <end position="26"/>
    </location>
</feature>
<keyword evidence="1" id="KW-1133">Transmembrane helix</keyword>
<protein>
    <submittedName>
        <fullName evidence="2">Uncharacterized protein</fullName>
    </submittedName>
</protein>
<name>A0A147DR26_9MICO</name>
<accession>A0A147DR26</accession>
<dbReference type="Proteomes" id="UP000072763">
    <property type="component" value="Unassembled WGS sequence"/>
</dbReference>
<dbReference type="AlphaFoldDB" id="A0A147DR26"/>
<sequence length="321" mass="34125">MWITITSVGIAMVAAFIITTSVTAATKGSDRRRRERGEPLPNEGGALVTVRLRTFQWVLIRVVAIVFVVVGALLSLGAATTISTGIDPSLLIVAIVVLLAGIGGILLSRSLRRTRLLAMEDHLLVRQGLHQERRVDLREIAAVLPIANQYGGLQARDATGKRLFHVMGLARGYAELEAYLQERVVRPRMTAPAALGPNGISVPPWRGVACSADWTTVPLGSGGRVRPVIRLFVGGDVVVLQPAEVRALIDGRAAVVESDSQPLAFLASPALVAPTSLGGRQLAGLPPESLALLYDAQEAPAVVLRDGDAVTFRAWVSGLPR</sequence>
<evidence type="ECO:0000313" key="3">
    <source>
        <dbReference type="Proteomes" id="UP000072763"/>
    </source>
</evidence>
<dbReference type="OrthoDB" id="4933146at2"/>